<evidence type="ECO:0000313" key="2">
    <source>
        <dbReference type="EMBL" id="KNC71991.1"/>
    </source>
</evidence>
<keyword evidence="1" id="KW-0732">Signal</keyword>
<dbReference type="RefSeq" id="XP_014145893.1">
    <property type="nucleotide sequence ID" value="XM_014290418.1"/>
</dbReference>
<organism evidence="2 3">
    <name type="scientific">Sphaeroforma arctica JP610</name>
    <dbReference type="NCBI Taxonomy" id="667725"/>
    <lineage>
        <taxon>Eukaryota</taxon>
        <taxon>Ichthyosporea</taxon>
        <taxon>Ichthyophonida</taxon>
        <taxon>Sphaeroforma</taxon>
    </lineage>
</organism>
<proteinExistence type="predicted"/>
<gene>
    <name evidence="2" type="ORF">SARC_15460</name>
</gene>
<feature type="signal peptide" evidence="1">
    <location>
        <begin position="1"/>
        <end position="21"/>
    </location>
</feature>
<dbReference type="Proteomes" id="UP000054560">
    <property type="component" value="Unassembled WGS sequence"/>
</dbReference>
<dbReference type="EMBL" id="KQ247748">
    <property type="protein sequence ID" value="KNC71991.1"/>
    <property type="molecule type" value="Genomic_DNA"/>
</dbReference>
<feature type="chain" id="PRO_5005538563" description="SLC26A/SulP transporter domain-containing protein" evidence="1">
    <location>
        <begin position="22"/>
        <end position="102"/>
    </location>
</feature>
<sequence>GFLTGARFFTFAIMIVSPLIAMWNDPWSNELPVIHHPTVEDMVRSMDVPVYVLGRVQSSPSDSKADSVPRGSMYSSTISDISEYRGTCKRSIPRTSSFFFLS</sequence>
<protein>
    <recommendedName>
        <fullName evidence="4">SLC26A/SulP transporter domain-containing protein</fullName>
    </recommendedName>
</protein>
<accession>A0A0L0F5X7</accession>
<evidence type="ECO:0008006" key="4">
    <source>
        <dbReference type="Google" id="ProtNLM"/>
    </source>
</evidence>
<keyword evidence="3" id="KW-1185">Reference proteome</keyword>
<evidence type="ECO:0000256" key="1">
    <source>
        <dbReference type="SAM" id="SignalP"/>
    </source>
</evidence>
<name>A0A0L0F5X7_9EUKA</name>
<reference evidence="2 3" key="1">
    <citation type="submission" date="2011-02" db="EMBL/GenBank/DDBJ databases">
        <title>The Genome Sequence of Sphaeroforma arctica JP610.</title>
        <authorList>
            <consortium name="The Broad Institute Genome Sequencing Platform"/>
            <person name="Russ C."/>
            <person name="Cuomo C."/>
            <person name="Young S.K."/>
            <person name="Zeng Q."/>
            <person name="Gargeya S."/>
            <person name="Alvarado L."/>
            <person name="Berlin A."/>
            <person name="Chapman S.B."/>
            <person name="Chen Z."/>
            <person name="Freedman E."/>
            <person name="Gellesch M."/>
            <person name="Goldberg J."/>
            <person name="Griggs A."/>
            <person name="Gujja S."/>
            <person name="Heilman E."/>
            <person name="Heiman D."/>
            <person name="Howarth C."/>
            <person name="Mehta T."/>
            <person name="Neiman D."/>
            <person name="Pearson M."/>
            <person name="Roberts A."/>
            <person name="Saif S."/>
            <person name="Shea T."/>
            <person name="Shenoy N."/>
            <person name="Sisk P."/>
            <person name="Stolte C."/>
            <person name="Sykes S."/>
            <person name="White J."/>
            <person name="Yandava C."/>
            <person name="Burger G."/>
            <person name="Gray M.W."/>
            <person name="Holland P.W.H."/>
            <person name="King N."/>
            <person name="Lang F.B.F."/>
            <person name="Roger A.J."/>
            <person name="Ruiz-Trillo I."/>
            <person name="Haas B."/>
            <person name="Nusbaum C."/>
            <person name="Birren B."/>
        </authorList>
    </citation>
    <scope>NUCLEOTIDE SEQUENCE [LARGE SCALE GENOMIC DNA]</scope>
    <source>
        <strain evidence="2 3">JP610</strain>
    </source>
</reference>
<dbReference type="GeneID" id="25915964"/>
<feature type="non-terminal residue" evidence="2">
    <location>
        <position position="1"/>
    </location>
</feature>
<evidence type="ECO:0000313" key="3">
    <source>
        <dbReference type="Proteomes" id="UP000054560"/>
    </source>
</evidence>
<dbReference type="AlphaFoldDB" id="A0A0L0F5X7"/>